<reference evidence="1 2" key="1">
    <citation type="submission" date="2014-04" db="EMBL/GenBank/DDBJ databases">
        <authorList>
            <consortium name="DOE Joint Genome Institute"/>
            <person name="Kuo A."/>
            <person name="Kohler A."/>
            <person name="Costa M.D."/>
            <person name="Nagy L.G."/>
            <person name="Floudas D."/>
            <person name="Copeland A."/>
            <person name="Barry K.W."/>
            <person name="Cichocki N."/>
            <person name="Veneault-Fourrey C."/>
            <person name="LaButti K."/>
            <person name="Lindquist E.A."/>
            <person name="Lipzen A."/>
            <person name="Lundell T."/>
            <person name="Morin E."/>
            <person name="Murat C."/>
            <person name="Sun H."/>
            <person name="Tunlid A."/>
            <person name="Henrissat B."/>
            <person name="Grigoriev I.V."/>
            <person name="Hibbett D.S."/>
            <person name="Martin F."/>
            <person name="Nordberg H.P."/>
            <person name="Cantor M.N."/>
            <person name="Hua S.X."/>
        </authorList>
    </citation>
    <scope>NUCLEOTIDE SEQUENCE [LARGE SCALE GENOMIC DNA]</scope>
    <source>
        <strain evidence="1 2">441</strain>
    </source>
</reference>
<sequence>IPTGGSLRFTDIGPEGEMLALPSTYNESFRATSRIIARCNTYRPRITHSEYSHGFREPLLPLADAPIVHHGND</sequence>
<proteinExistence type="predicted"/>
<keyword evidence="2" id="KW-1185">Reference proteome</keyword>
<dbReference type="HOGENOM" id="CLU_2711680_0_0_1"/>
<feature type="non-terminal residue" evidence="1">
    <location>
        <position position="1"/>
    </location>
</feature>
<dbReference type="AlphaFoldDB" id="A0A0C9ZA11"/>
<gene>
    <name evidence="1" type="ORF">PISMIDRAFT_685986</name>
</gene>
<name>A0A0C9ZA11_9AGAM</name>
<accession>A0A0C9ZA11</accession>
<protein>
    <submittedName>
        <fullName evidence="1">Uncharacterized protein</fullName>
    </submittedName>
</protein>
<dbReference type="EMBL" id="KN833847">
    <property type="protein sequence ID" value="KIK16778.1"/>
    <property type="molecule type" value="Genomic_DNA"/>
</dbReference>
<evidence type="ECO:0000313" key="2">
    <source>
        <dbReference type="Proteomes" id="UP000054018"/>
    </source>
</evidence>
<reference evidence="2" key="2">
    <citation type="submission" date="2015-01" db="EMBL/GenBank/DDBJ databases">
        <title>Evolutionary Origins and Diversification of the Mycorrhizal Mutualists.</title>
        <authorList>
            <consortium name="DOE Joint Genome Institute"/>
            <consortium name="Mycorrhizal Genomics Consortium"/>
            <person name="Kohler A."/>
            <person name="Kuo A."/>
            <person name="Nagy L.G."/>
            <person name="Floudas D."/>
            <person name="Copeland A."/>
            <person name="Barry K.W."/>
            <person name="Cichocki N."/>
            <person name="Veneault-Fourrey C."/>
            <person name="LaButti K."/>
            <person name="Lindquist E.A."/>
            <person name="Lipzen A."/>
            <person name="Lundell T."/>
            <person name="Morin E."/>
            <person name="Murat C."/>
            <person name="Riley R."/>
            <person name="Ohm R."/>
            <person name="Sun H."/>
            <person name="Tunlid A."/>
            <person name="Henrissat B."/>
            <person name="Grigoriev I.V."/>
            <person name="Hibbett D.S."/>
            <person name="Martin F."/>
        </authorList>
    </citation>
    <scope>NUCLEOTIDE SEQUENCE [LARGE SCALE GENOMIC DNA]</scope>
    <source>
        <strain evidence="2">441</strain>
    </source>
</reference>
<organism evidence="1 2">
    <name type="scientific">Pisolithus microcarpus 441</name>
    <dbReference type="NCBI Taxonomy" id="765257"/>
    <lineage>
        <taxon>Eukaryota</taxon>
        <taxon>Fungi</taxon>
        <taxon>Dikarya</taxon>
        <taxon>Basidiomycota</taxon>
        <taxon>Agaricomycotina</taxon>
        <taxon>Agaricomycetes</taxon>
        <taxon>Agaricomycetidae</taxon>
        <taxon>Boletales</taxon>
        <taxon>Sclerodermatineae</taxon>
        <taxon>Pisolithaceae</taxon>
        <taxon>Pisolithus</taxon>
    </lineage>
</organism>
<evidence type="ECO:0000313" key="1">
    <source>
        <dbReference type="EMBL" id="KIK16778.1"/>
    </source>
</evidence>
<dbReference type="Proteomes" id="UP000054018">
    <property type="component" value="Unassembled WGS sequence"/>
</dbReference>